<dbReference type="PANTHER" id="PTHR36710">
    <property type="entry name" value="PECTINESTERASE INHIBITOR-LIKE"/>
    <property type="match status" value="1"/>
</dbReference>
<dbReference type="eggNOG" id="ENOG502R1F7">
    <property type="taxonomic scope" value="Eukaryota"/>
</dbReference>
<feature type="non-terminal residue" evidence="5">
    <location>
        <position position="1"/>
    </location>
</feature>
<keyword evidence="1" id="KW-0732">Signal</keyword>
<protein>
    <recommendedName>
        <fullName evidence="4">Pectinesterase inhibitor domain-containing protein</fullName>
    </recommendedName>
</protein>
<dbReference type="CDD" id="cd15797">
    <property type="entry name" value="PMEI"/>
    <property type="match status" value="1"/>
</dbReference>
<keyword evidence="6" id="KW-1185">Reference proteome</keyword>
<accession>A0A022Q0S2</accession>
<evidence type="ECO:0000256" key="1">
    <source>
        <dbReference type="ARBA" id="ARBA00022729"/>
    </source>
</evidence>
<organism evidence="5 6">
    <name type="scientific">Erythranthe guttata</name>
    <name type="common">Yellow monkey flower</name>
    <name type="synonym">Mimulus guttatus</name>
    <dbReference type="NCBI Taxonomy" id="4155"/>
    <lineage>
        <taxon>Eukaryota</taxon>
        <taxon>Viridiplantae</taxon>
        <taxon>Streptophyta</taxon>
        <taxon>Embryophyta</taxon>
        <taxon>Tracheophyta</taxon>
        <taxon>Spermatophyta</taxon>
        <taxon>Magnoliopsida</taxon>
        <taxon>eudicotyledons</taxon>
        <taxon>Gunneridae</taxon>
        <taxon>Pentapetalae</taxon>
        <taxon>asterids</taxon>
        <taxon>lamiids</taxon>
        <taxon>Lamiales</taxon>
        <taxon>Phrymaceae</taxon>
        <taxon>Erythranthe</taxon>
    </lineage>
</organism>
<dbReference type="Pfam" id="PF04043">
    <property type="entry name" value="PMEI"/>
    <property type="match status" value="1"/>
</dbReference>
<gene>
    <name evidence="5" type="ORF">MIMGU_mgv1a025969mg</name>
</gene>
<evidence type="ECO:0000313" key="6">
    <source>
        <dbReference type="Proteomes" id="UP000030748"/>
    </source>
</evidence>
<dbReference type="PhylomeDB" id="A0A022Q0S2"/>
<evidence type="ECO:0000313" key="5">
    <source>
        <dbReference type="EMBL" id="EYU20748.1"/>
    </source>
</evidence>
<dbReference type="Gene3D" id="1.20.140.40">
    <property type="entry name" value="Invertase/pectin methylesterase inhibitor family protein"/>
    <property type="match status" value="1"/>
</dbReference>
<sequence>TSYPIENICRQTKNPDSCYKLLTPHANANLQEIGRIVIETTSAKFTLTGALIESYRTQTKDPNLKTVYTLCVNYYRSALVEINGARDKLKTGQFGGVNAAANTVSRDSSACIGTFATNAPNKSIPIAKETSDVDYISSVFVVVSRILSSGAVV</sequence>
<dbReference type="InterPro" id="IPR034086">
    <property type="entry name" value="PMEI_plant"/>
</dbReference>
<comment type="similarity">
    <text evidence="3">Belongs to the PMEI family.</text>
</comment>
<dbReference type="GO" id="GO:0046910">
    <property type="term" value="F:pectinesterase inhibitor activity"/>
    <property type="evidence" value="ECO:0007669"/>
    <property type="project" value="InterPro"/>
</dbReference>
<reference evidence="5 6" key="1">
    <citation type="journal article" date="2013" name="Proc. Natl. Acad. Sci. U.S.A.">
        <title>Fine-scale variation in meiotic recombination in Mimulus inferred from population shotgun sequencing.</title>
        <authorList>
            <person name="Hellsten U."/>
            <person name="Wright K.M."/>
            <person name="Jenkins J."/>
            <person name="Shu S."/>
            <person name="Yuan Y."/>
            <person name="Wessler S.R."/>
            <person name="Schmutz J."/>
            <person name="Willis J.H."/>
            <person name="Rokhsar D.S."/>
        </authorList>
    </citation>
    <scope>NUCLEOTIDE SEQUENCE [LARGE SCALE GENOMIC DNA]</scope>
    <source>
        <strain evidence="6">cv. DUN x IM62</strain>
    </source>
</reference>
<dbReference type="InterPro" id="IPR006501">
    <property type="entry name" value="Pectinesterase_inhib_dom"/>
</dbReference>
<dbReference type="AlphaFoldDB" id="A0A022Q0S2"/>
<keyword evidence="2" id="KW-1015">Disulfide bond</keyword>
<dbReference type="SUPFAM" id="SSF101148">
    <property type="entry name" value="Plant invertase/pectin methylesterase inhibitor"/>
    <property type="match status" value="1"/>
</dbReference>
<dbReference type="InterPro" id="IPR035513">
    <property type="entry name" value="Invertase/methylesterase_inhib"/>
</dbReference>
<dbReference type="InterPro" id="IPR052421">
    <property type="entry name" value="PCW_Enzyme_Inhibitor"/>
</dbReference>
<proteinExistence type="inferred from homology"/>
<name>A0A022Q0S2_ERYGU</name>
<feature type="domain" description="Pectinesterase inhibitor" evidence="4">
    <location>
        <begin position="1"/>
        <end position="153"/>
    </location>
</feature>
<dbReference type="NCBIfam" id="TIGR01614">
    <property type="entry name" value="PME_inhib"/>
    <property type="match status" value="1"/>
</dbReference>
<evidence type="ECO:0000256" key="3">
    <source>
        <dbReference type="ARBA" id="ARBA00038471"/>
    </source>
</evidence>
<dbReference type="Proteomes" id="UP000030748">
    <property type="component" value="Unassembled WGS sequence"/>
</dbReference>
<evidence type="ECO:0000259" key="4">
    <source>
        <dbReference type="SMART" id="SM00856"/>
    </source>
</evidence>
<dbReference type="SMART" id="SM00856">
    <property type="entry name" value="PMEI"/>
    <property type="match status" value="1"/>
</dbReference>
<evidence type="ECO:0000256" key="2">
    <source>
        <dbReference type="ARBA" id="ARBA00023157"/>
    </source>
</evidence>
<dbReference type="EMBL" id="KI632259">
    <property type="protein sequence ID" value="EYU20748.1"/>
    <property type="molecule type" value="Genomic_DNA"/>
</dbReference>
<dbReference type="PANTHER" id="PTHR36710:SF8">
    <property type="entry name" value="PECTINESTERASE INHIBITOR-LIKE"/>
    <property type="match status" value="1"/>
</dbReference>